<proteinExistence type="predicted"/>
<comment type="caution">
    <text evidence="1">The sequence shown here is derived from an EMBL/GenBank/DDBJ whole genome shotgun (WGS) entry which is preliminary data.</text>
</comment>
<dbReference type="OrthoDB" id="10013535at2759"/>
<evidence type="ECO:0000313" key="2">
    <source>
        <dbReference type="Proteomes" id="UP000198287"/>
    </source>
</evidence>
<accession>A0A226EHB3</accession>
<dbReference type="OMA" id="HEPYRND"/>
<evidence type="ECO:0000313" key="1">
    <source>
        <dbReference type="EMBL" id="OXA56680.1"/>
    </source>
</evidence>
<protein>
    <submittedName>
        <fullName evidence="1">Uncharacterized protein</fullName>
    </submittedName>
</protein>
<organism evidence="1 2">
    <name type="scientific">Folsomia candida</name>
    <name type="common">Springtail</name>
    <dbReference type="NCBI Taxonomy" id="158441"/>
    <lineage>
        <taxon>Eukaryota</taxon>
        <taxon>Metazoa</taxon>
        <taxon>Ecdysozoa</taxon>
        <taxon>Arthropoda</taxon>
        <taxon>Hexapoda</taxon>
        <taxon>Collembola</taxon>
        <taxon>Entomobryomorpha</taxon>
        <taxon>Isotomoidea</taxon>
        <taxon>Isotomidae</taxon>
        <taxon>Proisotominae</taxon>
        <taxon>Folsomia</taxon>
    </lineage>
</organism>
<dbReference type="InterPro" id="IPR022179">
    <property type="entry name" value="CFAP276"/>
</dbReference>
<dbReference type="EMBL" id="LNIX01000003">
    <property type="protein sequence ID" value="OXA56680.1"/>
    <property type="molecule type" value="Genomic_DNA"/>
</dbReference>
<gene>
    <name evidence="1" type="ORF">Fcan01_08274</name>
</gene>
<keyword evidence="2" id="KW-1185">Reference proteome</keyword>
<name>A0A226EHB3_FOLCA</name>
<dbReference type="Pfam" id="PF12494">
    <property type="entry name" value="DUF3695"/>
    <property type="match status" value="1"/>
</dbReference>
<sequence length="170" mass="19489">MPICVGKCPVPWPNIMNNRHCLDQPEVPDELVQLRCNPHVRLTCIPTKSFEAKKCDNPCAPRDHLDIALSACYDHHRQWWAPKAQTIMQCPTYRLFPWGRAQARVCRLKCLPDDPCLNYCNAATQEQVMVNHEPYRNDASHMNCSIGSPHISNTNRGFARPMLDGLFYNS</sequence>
<reference evidence="1 2" key="1">
    <citation type="submission" date="2015-12" db="EMBL/GenBank/DDBJ databases">
        <title>The genome of Folsomia candida.</title>
        <authorList>
            <person name="Faddeeva A."/>
            <person name="Derks M.F."/>
            <person name="Anvar Y."/>
            <person name="Smit S."/>
            <person name="Van Straalen N."/>
            <person name="Roelofs D."/>
        </authorList>
    </citation>
    <scope>NUCLEOTIDE SEQUENCE [LARGE SCALE GENOMIC DNA]</scope>
    <source>
        <strain evidence="1 2">VU population</strain>
        <tissue evidence="1">Whole body</tissue>
    </source>
</reference>
<dbReference type="Proteomes" id="UP000198287">
    <property type="component" value="Unassembled WGS sequence"/>
</dbReference>
<dbReference type="AlphaFoldDB" id="A0A226EHB3"/>